<gene>
    <name evidence="2" type="ORF">SORDD16_01555</name>
</gene>
<dbReference type="AlphaFoldDB" id="A0A139PAM9"/>
<name>A0A139PAM9_STROR</name>
<sequence>MIDFSKEIKKKNDNDDEEPQLEKDYTHDMNKKREIEKEELLRKLYEAESNICSSHEKSLEMEKE</sequence>
<dbReference type="Proteomes" id="UP000072653">
    <property type="component" value="Unassembled WGS sequence"/>
</dbReference>
<reference evidence="2 3" key="1">
    <citation type="submission" date="2016-01" db="EMBL/GenBank/DDBJ databases">
        <title>Highly variable Streptococcus oralis are common among viridans streptococci isolated from primates.</title>
        <authorList>
            <person name="Denapaite D."/>
            <person name="Rieger M."/>
            <person name="Koendgen S."/>
            <person name="Brueckner R."/>
            <person name="Ochigava I."/>
            <person name="Kappeler P."/>
            <person name="Maetz-Rensing K."/>
            <person name="Leendertz F."/>
            <person name="Hakenbeck R."/>
        </authorList>
    </citation>
    <scope>NUCLEOTIDE SEQUENCE [LARGE SCALE GENOMIC DNA]</scope>
    <source>
        <strain evidence="2 3">DD16</strain>
    </source>
</reference>
<dbReference type="RefSeq" id="WP_061453109.1">
    <property type="nucleotide sequence ID" value="NZ_KQ969554.1"/>
</dbReference>
<organism evidence="2 3">
    <name type="scientific">Streptococcus oralis</name>
    <dbReference type="NCBI Taxonomy" id="1303"/>
    <lineage>
        <taxon>Bacteria</taxon>
        <taxon>Bacillati</taxon>
        <taxon>Bacillota</taxon>
        <taxon>Bacilli</taxon>
        <taxon>Lactobacillales</taxon>
        <taxon>Streptococcaceae</taxon>
        <taxon>Streptococcus</taxon>
    </lineage>
</organism>
<dbReference type="EMBL" id="LQOB01000275">
    <property type="protein sequence ID" value="KXT85331.1"/>
    <property type="molecule type" value="Genomic_DNA"/>
</dbReference>
<evidence type="ECO:0000256" key="1">
    <source>
        <dbReference type="SAM" id="MobiDB-lite"/>
    </source>
</evidence>
<comment type="caution">
    <text evidence="2">The sequence shown here is derived from an EMBL/GenBank/DDBJ whole genome shotgun (WGS) entry which is preliminary data.</text>
</comment>
<feature type="region of interest" description="Disordered" evidence="1">
    <location>
        <begin position="1"/>
        <end position="32"/>
    </location>
</feature>
<feature type="compositionally biased region" description="Basic and acidic residues" evidence="1">
    <location>
        <begin position="1"/>
        <end position="13"/>
    </location>
</feature>
<dbReference type="PATRIC" id="fig|1303.79.peg.1842"/>
<proteinExistence type="predicted"/>
<protein>
    <submittedName>
        <fullName evidence="2">Uncharacterized protein</fullName>
    </submittedName>
</protein>
<evidence type="ECO:0000313" key="2">
    <source>
        <dbReference type="EMBL" id="KXT85331.1"/>
    </source>
</evidence>
<feature type="compositionally biased region" description="Basic and acidic residues" evidence="1">
    <location>
        <begin position="20"/>
        <end position="32"/>
    </location>
</feature>
<evidence type="ECO:0000313" key="3">
    <source>
        <dbReference type="Proteomes" id="UP000072653"/>
    </source>
</evidence>
<accession>A0A139PAM9</accession>